<dbReference type="EMBL" id="BART01006561">
    <property type="protein sequence ID" value="GAG65787.1"/>
    <property type="molecule type" value="Genomic_DNA"/>
</dbReference>
<reference evidence="4" key="1">
    <citation type="journal article" date="2014" name="Front. Microbiol.">
        <title>High frequency of phylogenetically diverse reductive dehalogenase-homologous genes in deep subseafloor sedimentary metagenomes.</title>
        <authorList>
            <person name="Kawai M."/>
            <person name="Futagami T."/>
            <person name="Toyoda A."/>
            <person name="Takaki Y."/>
            <person name="Nishi S."/>
            <person name="Hori S."/>
            <person name="Arai W."/>
            <person name="Tsubouchi T."/>
            <person name="Morono Y."/>
            <person name="Uchiyama I."/>
            <person name="Ito T."/>
            <person name="Fujiyama A."/>
            <person name="Inagaki F."/>
            <person name="Takami H."/>
        </authorList>
    </citation>
    <scope>NUCLEOTIDE SEQUENCE</scope>
    <source>
        <strain evidence="4">Expedition CK06-06</strain>
    </source>
</reference>
<dbReference type="GO" id="GO:0017136">
    <property type="term" value="F:histone deacetylase activity, NAD-dependent"/>
    <property type="evidence" value="ECO:0007669"/>
    <property type="project" value="TreeGrafter"/>
</dbReference>
<dbReference type="Pfam" id="PF02146">
    <property type="entry name" value="SIR2"/>
    <property type="match status" value="1"/>
</dbReference>
<dbReference type="InterPro" id="IPR003000">
    <property type="entry name" value="Sirtuin"/>
</dbReference>
<dbReference type="SUPFAM" id="SSF52467">
    <property type="entry name" value="DHS-like NAD/FAD-binding domain"/>
    <property type="match status" value="1"/>
</dbReference>
<dbReference type="InterPro" id="IPR029035">
    <property type="entry name" value="DHS-like_NAD/FAD-binding_dom"/>
</dbReference>
<dbReference type="PROSITE" id="PS50305">
    <property type="entry name" value="SIRTUIN"/>
    <property type="match status" value="1"/>
</dbReference>
<dbReference type="Gene3D" id="3.40.50.1220">
    <property type="entry name" value="TPP-binding domain"/>
    <property type="match status" value="1"/>
</dbReference>
<comment type="caution">
    <text evidence="4">The sequence shown here is derived from an EMBL/GenBank/DDBJ whole genome shotgun (WGS) entry which is preliminary data.</text>
</comment>
<keyword evidence="1" id="KW-0808">Transferase</keyword>
<dbReference type="AlphaFoldDB" id="X1A6J7"/>
<name>X1A6J7_9ZZZZ</name>
<organism evidence="4">
    <name type="scientific">marine sediment metagenome</name>
    <dbReference type="NCBI Taxonomy" id="412755"/>
    <lineage>
        <taxon>unclassified sequences</taxon>
        <taxon>metagenomes</taxon>
        <taxon>ecological metagenomes</taxon>
    </lineage>
</organism>
<dbReference type="PANTHER" id="PTHR11085:SF4">
    <property type="entry name" value="NAD-DEPENDENT PROTEIN DEACYLASE"/>
    <property type="match status" value="1"/>
</dbReference>
<dbReference type="InterPro" id="IPR026590">
    <property type="entry name" value="Ssirtuin_cat_dom"/>
</dbReference>
<evidence type="ECO:0000256" key="2">
    <source>
        <dbReference type="ARBA" id="ARBA00023027"/>
    </source>
</evidence>
<sequence length="114" mass="12913">MKEKIQKFAELILESENIVALTGAGMSTESGIPDFRSPGTGLWERMDPSFADISTFTRNPTAFYQTMLEIGLNIIKAKPNAGHKSLTKLQKNGKIKWNNDPEYRWPTQRAHTKM</sequence>
<evidence type="ECO:0000259" key="3">
    <source>
        <dbReference type="PROSITE" id="PS50305"/>
    </source>
</evidence>
<accession>X1A6J7</accession>
<proteinExistence type="predicted"/>
<dbReference type="GO" id="GO:0070403">
    <property type="term" value="F:NAD+ binding"/>
    <property type="evidence" value="ECO:0007669"/>
    <property type="project" value="InterPro"/>
</dbReference>
<dbReference type="PANTHER" id="PTHR11085">
    <property type="entry name" value="NAD-DEPENDENT PROTEIN DEACYLASE SIRTUIN-5, MITOCHONDRIAL-RELATED"/>
    <property type="match status" value="1"/>
</dbReference>
<feature type="domain" description="Deacetylase sirtuin-type" evidence="3">
    <location>
        <begin position="1"/>
        <end position="114"/>
    </location>
</feature>
<gene>
    <name evidence="4" type="ORF">S01H4_14967</name>
</gene>
<dbReference type="InterPro" id="IPR050134">
    <property type="entry name" value="NAD-dep_sirtuin_deacylases"/>
</dbReference>
<protein>
    <recommendedName>
        <fullName evidence="3">Deacetylase sirtuin-type domain-containing protein</fullName>
    </recommendedName>
</protein>
<evidence type="ECO:0000256" key="1">
    <source>
        <dbReference type="ARBA" id="ARBA00022679"/>
    </source>
</evidence>
<evidence type="ECO:0000313" key="4">
    <source>
        <dbReference type="EMBL" id="GAG65787.1"/>
    </source>
</evidence>
<keyword evidence="2" id="KW-0520">NAD</keyword>